<protein>
    <recommendedName>
        <fullName evidence="4">Glycosyltransferase RgtA/B/C/D-like domain-containing protein</fullName>
    </recommendedName>
</protein>
<keyword evidence="1" id="KW-0472">Membrane</keyword>
<evidence type="ECO:0000313" key="2">
    <source>
        <dbReference type="EMBL" id="PNC18301.1"/>
    </source>
</evidence>
<dbReference type="OrthoDB" id="198438at2"/>
<feature type="transmembrane region" description="Helical" evidence="1">
    <location>
        <begin position="9"/>
        <end position="28"/>
    </location>
</feature>
<dbReference type="AlphaFoldDB" id="A0A2N8HEA0"/>
<comment type="caution">
    <text evidence="2">The sequence shown here is derived from an EMBL/GenBank/DDBJ whole genome shotgun (WGS) entry which is preliminary data.</text>
</comment>
<dbReference type="InterPro" id="IPR045691">
    <property type="entry name" value="DUF6056"/>
</dbReference>
<proteinExistence type="predicted"/>
<gene>
    <name evidence="2" type="ORF">CXU22_06655</name>
</gene>
<dbReference type="Proteomes" id="UP000236000">
    <property type="component" value="Unassembled WGS sequence"/>
</dbReference>
<evidence type="ECO:0008006" key="4">
    <source>
        <dbReference type="Google" id="ProtNLM"/>
    </source>
</evidence>
<sequence length="471" mass="52489">MPSPRTSTVWFWALVAVALLYVALVSWWSPFTSDTYHHALTGMEHRFSFSLVGERCAASYMTWNPRIGEYLAFAVATAGKWLFILVNPFIQAGMALMMFYLAAGRRVNPRSWPDVRLFGLGLLLLFTCTARPGVTIYWLSGATNYSWAAALWLGFLCLYRGLLEKREDGIKGERGEDGWKKWTAVLALGFLAGMTNENNIPGTWLLLGALFIFVRLVRKRKLPLWFYAGLAAQVAGSLCMLLAPGVSARMNSAAPGCAEPLSGVWDRLEAVPVLLLRMHEYLALPLLLGAAAAWILWKCFRRDRNSLRLWKTQIGAAAAYILTAYAMALSFAAAVVPADHAMFSATLLFGIGVLALLRAWYDIPCAMPRPRIFTAVFLVLSGLCVLSTLHDHLLLFRQHEKRVRLILEQKKAGVQEVVVPSLVAPSPWCSFIFWVDLSQNPDDYVNRGAAMYYGIKNIRTFHAVSDGKSLP</sequence>
<feature type="transmembrane region" description="Helical" evidence="1">
    <location>
        <begin position="81"/>
        <end position="103"/>
    </location>
</feature>
<dbReference type="EMBL" id="PJKA01000010">
    <property type="protein sequence ID" value="PNC18301.1"/>
    <property type="molecule type" value="Genomic_DNA"/>
</dbReference>
<keyword evidence="1" id="KW-0812">Transmembrane</keyword>
<organism evidence="2 3">
    <name type="scientific">Akkermansia muciniphila</name>
    <dbReference type="NCBI Taxonomy" id="239935"/>
    <lineage>
        <taxon>Bacteria</taxon>
        <taxon>Pseudomonadati</taxon>
        <taxon>Verrucomicrobiota</taxon>
        <taxon>Verrucomicrobiia</taxon>
        <taxon>Verrucomicrobiales</taxon>
        <taxon>Akkermansiaceae</taxon>
        <taxon>Akkermansia</taxon>
    </lineage>
</organism>
<evidence type="ECO:0000256" key="1">
    <source>
        <dbReference type="SAM" id="Phobius"/>
    </source>
</evidence>
<evidence type="ECO:0000313" key="3">
    <source>
        <dbReference type="Proteomes" id="UP000236000"/>
    </source>
</evidence>
<dbReference type="RefSeq" id="WP_102713791.1">
    <property type="nucleotide sequence ID" value="NZ_PJKA01000010.1"/>
</dbReference>
<feature type="transmembrane region" description="Helical" evidence="1">
    <location>
        <begin position="312"/>
        <end position="335"/>
    </location>
</feature>
<feature type="transmembrane region" description="Helical" evidence="1">
    <location>
        <begin position="224"/>
        <end position="243"/>
    </location>
</feature>
<feature type="transmembrane region" description="Helical" evidence="1">
    <location>
        <begin position="115"/>
        <end position="139"/>
    </location>
</feature>
<keyword evidence="1" id="KW-1133">Transmembrane helix</keyword>
<dbReference type="Pfam" id="PF19528">
    <property type="entry name" value="DUF6056"/>
    <property type="match status" value="1"/>
</dbReference>
<feature type="transmembrane region" description="Helical" evidence="1">
    <location>
        <begin position="341"/>
        <end position="360"/>
    </location>
</feature>
<feature type="transmembrane region" description="Helical" evidence="1">
    <location>
        <begin position="201"/>
        <end position="217"/>
    </location>
</feature>
<name>A0A2N8HEA0_9BACT</name>
<accession>A0A2N8HEA0</accession>
<feature type="transmembrane region" description="Helical" evidence="1">
    <location>
        <begin position="372"/>
        <end position="389"/>
    </location>
</feature>
<reference evidence="2 3" key="1">
    <citation type="journal article" date="2017" name="BMC Genomics">
        <title>Genome sequencing of 39 Akkermansia muciniphila isolates reveals its population structure, genomic and functional diverisity, and global distribution in mammalian gut microbiotas.</title>
        <authorList>
            <person name="Guo X."/>
            <person name="Li S."/>
            <person name="Zhang J."/>
            <person name="Wu F."/>
            <person name="Li X."/>
            <person name="Wu D."/>
            <person name="Zhang M."/>
            <person name="Ou Z."/>
            <person name="Jie Z."/>
            <person name="Yan Q."/>
            <person name="Li P."/>
            <person name="Yi J."/>
            <person name="Peng Y."/>
        </authorList>
    </citation>
    <scope>NUCLEOTIDE SEQUENCE [LARGE SCALE GENOMIC DNA]</scope>
    <source>
        <strain evidence="2 3">GP24</strain>
    </source>
</reference>
<feature type="transmembrane region" description="Helical" evidence="1">
    <location>
        <begin position="281"/>
        <end position="300"/>
    </location>
</feature>